<evidence type="ECO:0000256" key="1">
    <source>
        <dbReference type="ARBA" id="ARBA00001947"/>
    </source>
</evidence>
<evidence type="ECO:0000256" key="2">
    <source>
        <dbReference type="ARBA" id="ARBA00022603"/>
    </source>
</evidence>
<evidence type="ECO:0000256" key="9">
    <source>
        <dbReference type="ARBA" id="ARBA00023159"/>
    </source>
</evidence>
<dbReference type="FunFam" id="3.40.10.10:FF:000001">
    <property type="entry name" value="DNA-3-methyladenine glycosylase 2"/>
    <property type="match status" value="1"/>
</dbReference>
<keyword evidence="11" id="KW-0234">DNA repair</keyword>
<dbReference type="PROSITE" id="PS01124">
    <property type="entry name" value="HTH_ARAC_FAMILY_2"/>
    <property type="match status" value="1"/>
</dbReference>
<evidence type="ECO:0000313" key="13">
    <source>
        <dbReference type="EMBL" id="MBB6678179.1"/>
    </source>
</evidence>
<organism evidence="13 14">
    <name type="scientific">Cohnella lubricantis</name>
    <dbReference type="NCBI Taxonomy" id="2163172"/>
    <lineage>
        <taxon>Bacteria</taxon>
        <taxon>Bacillati</taxon>
        <taxon>Bacillota</taxon>
        <taxon>Bacilli</taxon>
        <taxon>Bacillales</taxon>
        <taxon>Paenibacillaceae</taxon>
        <taxon>Cohnella</taxon>
    </lineage>
</organism>
<evidence type="ECO:0000259" key="12">
    <source>
        <dbReference type="PROSITE" id="PS01124"/>
    </source>
</evidence>
<keyword evidence="10" id="KW-0804">Transcription</keyword>
<dbReference type="GO" id="GO:0032259">
    <property type="term" value="P:methylation"/>
    <property type="evidence" value="ECO:0007669"/>
    <property type="project" value="UniProtKB-KW"/>
</dbReference>
<dbReference type="SUPFAM" id="SSF46689">
    <property type="entry name" value="Homeodomain-like"/>
    <property type="match status" value="2"/>
</dbReference>
<dbReference type="GO" id="GO:0003700">
    <property type="term" value="F:DNA-binding transcription factor activity"/>
    <property type="evidence" value="ECO:0007669"/>
    <property type="project" value="InterPro"/>
</dbReference>
<keyword evidence="2 13" id="KW-0489">Methyltransferase</keyword>
<dbReference type="GO" id="GO:0006307">
    <property type="term" value="P:DNA alkylation repair"/>
    <property type="evidence" value="ECO:0007669"/>
    <property type="project" value="UniProtKB-ARBA"/>
</dbReference>
<comment type="cofactor">
    <cofactor evidence="1">
        <name>Zn(2+)</name>
        <dbReference type="ChEBI" id="CHEBI:29105"/>
    </cofactor>
</comment>
<dbReference type="InterPro" id="IPR020449">
    <property type="entry name" value="Tscrpt_reg_AraC-type_HTH"/>
</dbReference>
<dbReference type="RefSeq" id="WP_185179450.1">
    <property type="nucleotide sequence ID" value="NZ_CBCSEP010000019.1"/>
</dbReference>
<evidence type="ECO:0000256" key="7">
    <source>
        <dbReference type="ARBA" id="ARBA00023015"/>
    </source>
</evidence>
<dbReference type="Pfam" id="PF12833">
    <property type="entry name" value="HTH_18"/>
    <property type="match status" value="1"/>
</dbReference>
<keyword evidence="5" id="KW-0227">DNA damage</keyword>
<evidence type="ECO:0000313" key="14">
    <source>
        <dbReference type="Proteomes" id="UP000574133"/>
    </source>
</evidence>
<keyword evidence="4" id="KW-0479">Metal-binding</keyword>
<dbReference type="GO" id="GO:0008168">
    <property type="term" value="F:methyltransferase activity"/>
    <property type="evidence" value="ECO:0007669"/>
    <property type="project" value="UniProtKB-KW"/>
</dbReference>
<dbReference type="InterPro" id="IPR018060">
    <property type="entry name" value="HTH_AraC"/>
</dbReference>
<protein>
    <submittedName>
        <fullName evidence="13">Methylphosphotriester-DNA--protein-cysteine methyltransferase family protein</fullName>
    </submittedName>
</protein>
<evidence type="ECO:0000256" key="8">
    <source>
        <dbReference type="ARBA" id="ARBA00023125"/>
    </source>
</evidence>
<sequence>MANTDSDADVLPLTDERWRAILANDAAYDGQFCYAVRTTGIFCRPSCKSRPPNAGNVRLFRSAEEALSESFRPCKRCRPTGRRLPDDEWIASVAAYIDSRFTEPLSLERLAEAAHGSPYHLHRTFKKVMGMTPVEYIQRKRVKLARKLLRETGLPVAEVGLRAGWANTPYFVTLFKKMTGVTPAAYRERQKLDSR</sequence>
<dbReference type="Gene3D" id="1.10.10.60">
    <property type="entry name" value="Homeodomain-like"/>
    <property type="match status" value="2"/>
</dbReference>
<dbReference type="SMART" id="SM00342">
    <property type="entry name" value="HTH_ARAC"/>
    <property type="match status" value="1"/>
</dbReference>
<evidence type="ECO:0000256" key="6">
    <source>
        <dbReference type="ARBA" id="ARBA00022833"/>
    </source>
</evidence>
<dbReference type="Proteomes" id="UP000574133">
    <property type="component" value="Unassembled WGS sequence"/>
</dbReference>
<proteinExistence type="predicted"/>
<keyword evidence="6" id="KW-0862">Zinc</keyword>
<keyword evidence="9" id="KW-0010">Activator</keyword>
<dbReference type="EMBL" id="JACJVN010000051">
    <property type="protein sequence ID" value="MBB6678179.1"/>
    <property type="molecule type" value="Genomic_DNA"/>
</dbReference>
<evidence type="ECO:0000256" key="5">
    <source>
        <dbReference type="ARBA" id="ARBA00022763"/>
    </source>
</evidence>
<dbReference type="PANTHER" id="PTHR43280:SF28">
    <property type="entry name" value="HTH-TYPE TRANSCRIPTIONAL ACTIVATOR RHAS"/>
    <property type="match status" value="1"/>
</dbReference>
<dbReference type="AlphaFoldDB" id="A0A841TDW1"/>
<evidence type="ECO:0000256" key="4">
    <source>
        <dbReference type="ARBA" id="ARBA00022723"/>
    </source>
</evidence>
<dbReference type="InterPro" id="IPR035451">
    <property type="entry name" value="Ada-like_dom_sf"/>
</dbReference>
<dbReference type="InterPro" id="IPR009057">
    <property type="entry name" value="Homeodomain-like_sf"/>
</dbReference>
<evidence type="ECO:0000256" key="3">
    <source>
        <dbReference type="ARBA" id="ARBA00022679"/>
    </source>
</evidence>
<dbReference type="Pfam" id="PF02805">
    <property type="entry name" value="Ada_Zn_binding"/>
    <property type="match status" value="1"/>
</dbReference>
<evidence type="ECO:0000256" key="10">
    <source>
        <dbReference type="ARBA" id="ARBA00023163"/>
    </source>
</evidence>
<dbReference type="InterPro" id="IPR016220">
    <property type="entry name" value="Me-P-triester_DNA_alkyl-Trfase"/>
</dbReference>
<keyword evidence="7" id="KW-0805">Transcription regulation</keyword>
<keyword evidence="14" id="KW-1185">Reference proteome</keyword>
<keyword evidence="8" id="KW-0238">DNA-binding</keyword>
<dbReference type="GO" id="GO:0008270">
    <property type="term" value="F:zinc ion binding"/>
    <property type="evidence" value="ECO:0007669"/>
    <property type="project" value="InterPro"/>
</dbReference>
<dbReference type="PIRSF" id="PIRSF000408">
    <property type="entry name" value="Alkyltransferas_AdaA"/>
    <property type="match status" value="1"/>
</dbReference>
<dbReference type="PANTHER" id="PTHR43280">
    <property type="entry name" value="ARAC-FAMILY TRANSCRIPTIONAL REGULATOR"/>
    <property type="match status" value="1"/>
</dbReference>
<reference evidence="13 14" key="1">
    <citation type="submission" date="2020-08" db="EMBL/GenBank/DDBJ databases">
        <title>Cohnella phylogeny.</title>
        <authorList>
            <person name="Dunlap C."/>
        </authorList>
    </citation>
    <scope>NUCLEOTIDE SEQUENCE [LARGE SCALE GENOMIC DNA]</scope>
    <source>
        <strain evidence="13 14">DSM 103658</strain>
    </source>
</reference>
<evidence type="ECO:0000256" key="11">
    <source>
        <dbReference type="ARBA" id="ARBA00023204"/>
    </source>
</evidence>
<dbReference type="Gene3D" id="3.40.10.10">
    <property type="entry name" value="DNA Methylphosphotriester Repair Domain"/>
    <property type="match status" value="1"/>
</dbReference>
<accession>A0A841TDW1</accession>
<dbReference type="InterPro" id="IPR004026">
    <property type="entry name" value="Ada_DNA_repair_Zn-bd"/>
</dbReference>
<dbReference type="PRINTS" id="PR00032">
    <property type="entry name" value="HTHARAC"/>
</dbReference>
<feature type="domain" description="HTH araC/xylS-type" evidence="12">
    <location>
        <begin position="91"/>
        <end position="189"/>
    </location>
</feature>
<dbReference type="SUPFAM" id="SSF57884">
    <property type="entry name" value="Ada DNA repair protein, N-terminal domain (N-Ada 10)"/>
    <property type="match status" value="1"/>
</dbReference>
<comment type="caution">
    <text evidence="13">The sequence shown here is derived from an EMBL/GenBank/DDBJ whole genome shotgun (WGS) entry which is preliminary data.</text>
</comment>
<keyword evidence="3 13" id="KW-0808">Transferase</keyword>
<name>A0A841TDW1_9BACL</name>
<dbReference type="GO" id="GO:0043565">
    <property type="term" value="F:sequence-specific DNA binding"/>
    <property type="evidence" value="ECO:0007669"/>
    <property type="project" value="InterPro"/>
</dbReference>
<gene>
    <name evidence="13" type="ORF">H4Q31_12800</name>
</gene>